<reference evidence="2 3" key="1">
    <citation type="submission" date="2017-08" db="EMBL/GenBank/DDBJ databases">
        <authorList>
            <person name="de Groot N.N."/>
        </authorList>
    </citation>
    <scope>NUCLEOTIDE SEQUENCE [LARGE SCALE GENOMIC DNA]</scope>
    <source>
        <strain evidence="2 3">HM2</strain>
    </source>
</reference>
<evidence type="ECO:0000313" key="2">
    <source>
        <dbReference type="EMBL" id="SUQ19391.1"/>
    </source>
</evidence>
<feature type="chain" id="PRO_5016962758" description="TonB-dependent receptor" evidence="1">
    <location>
        <begin position="21"/>
        <end position="685"/>
    </location>
</feature>
<dbReference type="Proteomes" id="UP000255423">
    <property type="component" value="Unassembled WGS sequence"/>
</dbReference>
<evidence type="ECO:0000313" key="3">
    <source>
        <dbReference type="Proteomes" id="UP000255423"/>
    </source>
</evidence>
<dbReference type="SUPFAM" id="SSF56935">
    <property type="entry name" value="Porins"/>
    <property type="match status" value="1"/>
</dbReference>
<name>A0A380RVQ3_FIBSU</name>
<dbReference type="AlphaFoldDB" id="A0A380RVQ3"/>
<organism evidence="2 3">
    <name type="scientific">Fibrobacter succinogenes</name>
    <name type="common">Bacteroides succinogenes</name>
    <dbReference type="NCBI Taxonomy" id="833"/>
    <lineage>
        <taxon>Bacteria</taxon>
        <taxon>Pseudomonadati</taxon>
        <taxon>Fibrobacterota</taxon>
        <taxon>Fibrobacteria</taxon>
        <taxon>Fibrobacterales</taxon>
        <taxon>Fibrobacteraceae</taxon>
        <taxon>Fibrobacter</taxon>
    </lineage>
</organism>
<evidence type="ECO:0000256" key="1">
    <source>
        <dbReference type="SAM" id="SignalP"/>
    </source>
</evidence>
<dbReference type="EMBL" id="UHJL01000001">
    <property type="protein sequence ID" value="SUQ19391.1"/>
    <property type="molecule type" value="Genomic_DNA"/>
</dbReference>
<dbReference type="RefSeq" id="WP_233138304.1">
    <property type="nucleotide sequence ID" value="NZ_UHJL01000001.1"/>
</dbReference>
<evidence type="ECO:0008006" key="4">
    <source>
        <dbReference type="Google" id="ProtNLM"/>
    </source>
</evidence>
<gene>
    <name evidence="2" type="ORF">SAMN05661053_0623</name>
</gene>
<keyword evidence="1" id="KW-0732">Signal</keyword>
<protein>
    <recommendedName>
        <fullName evidence="4">TonB-dependent receptor</fullName>
    </recommendedName>
</protein>
<sequence length="685" mass="78804">MNRGIFLLAFLFTLVSSVYADVIHAKPSKLPAPQDSVFETVNGPDPAPRETDAGRWVIPLREVMQRTYDLSGQKSEWVLGTSILGSPELPARSLGIGSLSKRYPSKLAGIYTTRLSYDGSTLALNGENGILFEERHGIPVDTPITDVNWERGAFEGNALRLEFRRLITDSVTLDLGVASHSDMLSKPYEYQPVTHSPFFALGRDSTQIPFGGRNIAMNSIHLQPIVTWRFGYGKAFVKINYLSLDNADNSTHKVLLDTLDPTVRNFQTDPYRIIIESRTYGGGVEFYPVKDLTLGTEIHYGNHEMDLRKLPKIPNKYDTTYSEYGTRTINISYYDTSKVRNYETILGNFDIRYNMFLNPRLHFEYEFLNTEETGHDKIKHSYYQDREIGYAEISDTLFGKALFRVQAGMQRNSSLLDTVEFAPAFSIDGTYLLPHNLMASASYRHDNKFPDVTQLKLIETGRVSFPNENLKYEVRDRATANIVWQKRDVFYGLGLRYEHANNLIKPHWAIAGRIDTTSSYDDINDVTITEVTDSVKSAFRYENLDHAHTLDWLMQIGFRLGNWKFYFERGEKITRTKLIDTPSLYYKGSIHWQNRFVKDRLGVSVRVDFQWFNNRYDCTINEKGEPELVSLKKYLAMDFEARMQILTFELYNRIENFNHSIYAPESGYTPEGLRFAYGIVWTFGN</sequence>
<proteinExistence type="predicted"/>
<accession>A0A380RVQ3</accession>
<feature type="signal peptide" evidence="1">
    <location>
        <begin position="1"/>
        <end position="20"/>
    </location>
</feature>